<dbReference type="Proteomes" id="UP000789390">
    <property type="component" value="Unassembled WGS sequence"/>
</dbReference>
<dbReference type="PANTHER" id="PTHR12042">
    <property type="entry name" value="LACTOSYLCERAMIDE 4-ALPHA-GALACTOSYLTRANSFERASE ALPHA- 1,4-GALACTOSYLTRANSFERASE"/>
    <property type="match status" value="1"/>
</dbReference>
<dbReference type="InterPro" id="IPR007652">
    <property type="entry name" value="A1-4-GlycosylTfrase_dom"/>
</dbReference>
<comment type="caution">
    <text evidence="9">The sequence shown here is derived from an EMBL/GenBank/DDBJ whole genome shotgun (WGS) entry which is preliminary data.</text>
</comment>
<accession>A0A8J2RNH5</accession>
<dbReference type="AlphaFoldDB" id="A0A8J2RNH5"/>
<comment type="subcellular location">
    <subcellularLocation>
        <location evidence="1">Golgi apparatus membrane</location>
        <topology evidence="1">Single-pass type II membrane protein</topology>
    </subcellularLocation>
</comment>
<evidence type="ECO:0000256" key="2">
    <source>
        <dbReference type="ARBA" id="ARBA00009003"/>
    </source>
</evidence>
<evidence type="ECO:0000256" key="4">
    <source>
        <dbReference type="ARBA" id="ARBA00022679"/>
    </source>
</evidence>
<keyword evidence="5" id="KW-0333">Golgi apparatus</keyword>
<name>A0A8J2RNH5_9CRUS</name>
<evidence type="ECO:0000256" key="3">
    <source>
        <dbReference type="ARBA" id="ARBA00022676"/>
    </source>
</evidence>
<keyword evidence="7" id="KW-0812">Transmembrane</keyword>
<reference evidence="9" key="1">
    <citation type="submission" date="2021-11" db="EMBL/GenBank/DDBJ databases">
        <authorList>
            <person name="Schell T."/>
        </authorList>
    </citation>
    <scope>NUCLEOTIDE SEQUENCE</scope>
    <source>
        <strain evidence="9">M5</strain>
    </source>
</reference>
<evidence type="ECO:0000259" key="8">
    <source>
        <dbReference type="Pfam" id="PF04572"/>
    </source>
</evidence>
<organism evidence="9 10">
    <name type="scientific">Daphnia galeata</name>
    <dbReference type="NCBI Taxonomy" id="27404"/>
    <lineage>
        <taxon>Eukaryota</taxon>
        <taxon>Metazoa</taxon>
        <taxon>Ecdysozoa</taxon>
        <taxon>Arthropoda</taxon>
        <taxon>Crustacea</taxon>
        <taxon>Branchiopoda</taxon>
        <taxon>Diplostraca</taxon>
        <taxon>Cladocera</taxon>
        <taxon>Anomopoda</taxon>
        <taxon>Daphniidae</taxon>
        <taxon>Daphnia</taxon>
    </lineage>
</organism>
<dbReference type="Pfam" id="PF04488">
    <property type="entry name" value="Gly_transf_sug"/>
    <property type="match status" value="1"/>
</dbReference>
<dbReference type="GO" id="GO:0000139">
    <property type="term" value="C:Golgi membrane"/>
    <property type="evidence" value="ECO:0007669"/>
    <property type="project" value="UniProtKB-SubCell"/>
</dbReference>
<dbReference type="Gene3D" id="3.90.550.20">
    <property type="match status" value="1"/>
</dbReference>
<dbReference type="Pfam" id="PF04572">
    <property type="entry name" value="Gb3_synth"/>
    <property type="match status" value="1"/>
</dbReference>
<feature type="domain" description="Alpha 1,4-glycosyltransferase" evidence="8">
    <location>
        <begin position="284"/>
        <end position="419"/>
    </location>
</feature>
<dbReference type="SUPFAM" id="SSF53448">
    <property type="entry name" value="Nucleotide-diphospho-sugar transferases"/>
    <property type="match status" value="1"/>
</dbReference>
<protein>
    <recommendedName>
        <fullName evidence="8">Alpha 1,4-glycosyltransferase domain-containing protein</fullName>
    </recommendedName>
</protein>
<comment type="similarity">
    <text evidence="2">Belongs to the glycosyltransferase 32 family.</text>
</comment>
<evidence type="ECO:0000313" key="10">
    <source>
        <dbReference type="Proteomes" id="UP000789390"/>
    </source>
</evidence>
<keyword evidence="3" id="KW-0328">Glycosyltransferase</keyword>
<dbReference type="InterPro" id="IPR051981">
    <property type="entry name" value="Glycosyltransf_32"/>
</dbReference>
<keyword evidence="7" id="KW-1133">Transmembrane helix</keyword>
<dbReference type="GO" id="GO:0006688">
    <property type="term" value="P:glycosphingolipid biosynthetic process"/>
    <property type="evidence" value="ECO:0007669"/>
    <property type="project" value="TreeGrafter"/>
</dbReference>
<evidence type="ECO:0000256" key="1">
    <source>
        <dbReference type="ARBA" id="ARBA00004323"/>
    </source>
</evidence>
<evidence type="ECO:0000256" key="5">
    <source>
        <dbReference type="ARBA" id="ARBA00023034"/>
    </source>
</evidence>
<dbReference type="InterPro" id="IPR007577">
    <property type="entry name" value="GlycoTrfase_DXD_sugar-bd_CS"/>
</dbReference>
<evidence type="ECO:0000313" key="9">
    <source>
        <dbReference type="EMBL" id="CAH0103434.1"/>
    </source>
</evidence>
<sequence length="425" mass="48917">MRTPRDINQPISHLILNVCYLWNRKCLAHSSSSFRQLTLGRLFAKFLVVVISSSTFCFIISSQLNNILYLQFRVQRYWLVTPTVSIDHRATCCRQQSINQPEDICGRSNCTLPCKEPRNPIPQLVNDDPTRSQHSSQDNKENAFFIETTGNGALNYRQACAVESLALHNPNLTVHVLFADATINSSLDTLETLVKNYANVQFVSLNVDDYMAGTLMDHWYHCTDWRNGSYHVNNLSNALRLLTVYKYGGYYFDLDIISLRPVTYYRNFVAAESDKHVNNGVIHADLKNSLIETTIKDFVVNFRPDVWGNNGPALIFRVLQKWCNADNLKTMEYINCRGFNILPESSFHPVHFDKMKELFAHQLTAINETDNETKSISWLTEKVIGVHTWNKLSKDEPIYKNATHAYNRLARDHCPYIFSISPEIF</sequence>
<keyword evidence="4" id="KW-0808">Transferase</keyword>
<evidence type="ECO:0000256" key="7">
    <source>
        <dbReference type="SAM" id="Phobius"/>
    </source>
</evidence>
<dbReference type="GO" id="GO:0016758">
    <property type="term" value="F:hexosyltransferase activity"/>
    <property type="evidence" value="ECO:0007669"/>
    <property type="project" value="TreeGrafter"/>
</dbReference>
<dbReference type="OrthoDB" id="409543at2759"/>
<feature type="transmembrane region" description="Helical" evidence="7">
    <location>
        <begin position="42"/>
        <end position="61"/>
    </location>
</feature>
<proteinExistence type="inferred from homology"/>
<gene>
    <name evidence="9" type="ORF">DGAL_LOCUS6008</name>
</gene>
<dbReference type="InterPro" id="IPR029044">
    <property type="entry name" value="Nucleotide-diphossugar_trans"/>
</dbReference>
<keyword evidence="6 7" id="KW-0472">Membrane</keyword>
<dbReference type="PANTHER" id="PTHR12042:SF21">
    <property type="entry name" value="ALPHA1,4-GALACTOSYLTRANSFERASE 1-RELATED"/>
    <property type="match status" value="1"/>
</dbReference>
<evidence type="ECO:0000256" key="6">
    <source>
        <dbReference type="ARBA" id="ARBA00023136"/>
    </source>
</evidence>
<dbReference type="EMBL" id="CAKKLH010000112">
    <property type="protein sequence ID" value="CAH0103434.1"/>
    <property type="molecule type" value="Genomic_DNA"/>
</dbReference>
<keyword evidence="10" id="KW-1185">Reference proteome</keyword>